<keyword evidence="11" id="KW-1185">Reference proteome</keyword>
<dbReference type="InterPro" id="IPR014746">
    <property type="entry name" value="Gln_synth/guanido_kin_cat_dom"/>
</dbReference>
<dbReference type="InterPro" id="IPR027303">
    <property type="entry name" value="Gln_synth_gly_rich_site"/>
</dbReference>
<dbReference type="RefSeq" id="WP_284058127.1">
    <property type="nucleotide sequence ID" value="NZ_JAMSLR010000013.1"/>
</dbReference>
<evidence type="ECO:0000313" key="11">
    <source>
        <dbReference type="Proteomes" id="UP001165306"/>
    </source>
</evidence>
<dbReference type="PANTHER" id="PTHR43407:SF1">
    <property type="entry name" value="LENGSIN"/>
    <property type="match status" value="1"/>
</dbReference>
<dbReference type="GO" id="GO:0006542">
    <property type="term" value="P:glutamine biosynthetic process"/>
    <property type="evidence" value="ECO:0007669"/>
    <property type="project" value="InterPro"/>
</dbReference>
<dbReference type="InterPro" id="IPR008146">
    <property type="entry name" value="Gln_synth_cat_dom"/>
</dbReference>
<evidence type="ECO:0000256" key="5">
    <source>
        <dbReference type="ARBA" id="ARBA00030668"/>
    </source>
</evidence>
<evidence type="ECO:0000256" key="4">
    <source>
        <dbReference type="ARBA" id="ARBA00022490"/>
    </source>
</evidence>
<dbReference type="InterPro" id="IPR008147">
    <property type="entry name" value="Gln_synt_N"/>
</dbReference>
<evidence type="ECO:0000256" key="2">
    <source>
        <dbReference type="ARBA" id="ARBA00009897"/>
    </source>
</evidence>
<sequence>MDVSTVTRLLAAAGVRWVRIEMADIHAIARSKSVPLGKFPVYAVKGVNFYGGILLQDASGWDIPQDERLPPPDFLLKPDLDTLVVLPYAPGEARVLGDLYIDPETPTPDDPRVVCRRVIARFLDQGMLPRSGFEYEFYLIDRVTRARAFEDRQICSTLRNNMLPEWRDELLGSLPAFGIEVSTLSVENAPGQFEVTFSPADGLAAADQAFSFRTAVKEVSRRYGYDAPFMTKPFISEAASGCHLHHSLIDLRTGKNLFADDRDPLGISQLGWHFLGGLIHHAPALIAFLSPTPNDYKRYRPGLFAPTSICWGPDNRSAAFRIPAGARGPAARIENRLGGAASNPYIALAASLAAGLDGICRALPIPEPVTVEASRVSGLPELPRSLEDALDALEADRALREILGEPFVETYRKVKRWDVTKAKANCPDYGTPEWYGRVDPYEWREYGELI</sequence>
<evidence type="ECO:0000256" key="7">
    <source>
        <dbReference type="RuleBase" id="RU000384"/>
    </source>
</evidence>
<dbReference type="Gene3D" id="3.10.20.70">
    <property type="entry name" value="Glutamine synthetase, N-terminal domain"/>
    <property type="match status" value="1"/>
</dbReference>
<evidence type="ECO:0000256" key="6">
    <source>
        <dbReference type="PROSITE-ProRule" id="PRU01330"/>
    </source>
</evidence>
<dbReference type="EMBL" id="JAMSLR010000013">
    <property type="protein sequence ID" value="MCM8750338.1"/>
    <property type="molecule type" value="Genomic_DNA"/>
</dbReference>
<name>A0AA41WFW1_9BACT</name>
<evidence type="ECO:0000259" key="9">
    <source>
        <dbReference type="PROSITE" id="PS51987"/>
    </source>
</evidence>
<gene>
    <name evidence="10" type="ORF">NET02_14385</name>
</gene>
<proteinExistence type="inferred from homology"/>
<comment type="similarity">
    <text evidence="2 6 7">Belongs to the glutamine synthetase family.</text>
</comment>
<protein>
    <recommendedName>
        <fullName evidence="3">Glutamine synthetase</fullName>
    </recommendedName>
    <alternativeName>
        <fullName evidence="5">Glutamate--ammonia ligase</fullName>
    </alternativeName>
</protein>
<dbReference type="PANTHER" id="PTHR43407">
    <property type="entry name" value="GLUTAMINE SYNTHETASE"/>
    <property type="match status" value="1"/>
</dbReference>
<dbReference type="Pfam" id="PF00120">
    <property type="entry name" value="Gln-synt_C"/>
    <property type="match status" value="1"/>
</dbReference>
<accession>A0AA41WFW1</accession>
<dbReference type="Proteomes" id="UP001165306">
    <property type="component" value="Unassembled WGS sequence"/>
</dbReference>
<reference evidence="10" key="1">
    <citation type="submission" date="2022-06" db="EMBL/GenBank/DDBJ databases">
        <title>CFH 74404 Thermomicrobiaceae sp.</title>
        <authorList>
            <person name="Ming H."/>
            <person name="Li W.-J."/>
            <person name="Zhao Z."/>
        </authorList>
    </citation>
    <scope>NUCLEOTIDE SEQUENCE</scope>
    <source>
        <strain evidence="10">CFH 74404</strain>
    </source>
</reference>
<dbReference type="GO" id="GO:0004356">
    <property type="term" value="F:glutamine synthetase activity"/>
    <property type="evidence" value="ECO:0007669"/>
    <property type="project" value="InterPro"/>
</dbReference>
<dbReference type="Gene3D" id="3.30.590.10">
    <property type="entry name" value="Glutamine synthetase/guanido kinase, catalytic domain"/>
    <property type="match status" value="1"/>
</dbReference>
<dbReference type="GO" id="GO:0005737">
    <property type="term" value="C:cytoplasm"/>
    <property type="evidence" value="ECO:0007669"/>
    <property type="project" value="UniProtKB-SubCell"/>
</dbReference>
<dbReference type="PROSITE" id="PS51987">
    <property type="entry name" value="GS_CATALYTIC"/>
    <property type="match status" value="1"/>
</dbReference>
<dbReference type="GO" id="GO:0016020">
    <property type="term" value="C:membrane"/>
    <property type="evidence" value="ECO:0007669"/>
    <property type="project" value="TreeGrafter"/>
</dbReference>
<feature type="domain" description="GS catalytic" evidence="9">
    <location>
        <begin position="111"/>
        <end position="450"/>
    </location>
</feature>
<dbReference type="SMART" id="SM01230">
    <property type="entry name" value="Gln-synt_C"/>
    <property type="match status" value="1"/>
</dbReference>
<dbReference type="PROSITE" id="PS51986">
    <property type="entry name" value="GS_BETA_GRASP"/>
    <property type="match status" value="1"/>
</dbReference>
<comment type="caution">
    <text evidence="10">The sequence shown here is derived from an EMBL/GenBank/DDBJ whole genome shotgun (WGS) entry which is preliminary data.</text>
</comment>
<dbReference type="PROSITE" id="PS00181">
    <property type="entry name" value="GLNA_ATP"/>
    <property type="match status" value="1"/>
</dbReference>
<comment type="subcellular location">
    <subcellularLocation>
        <location evidence="1">Cytoplasm</location>
    </subcellularLocation>
</comment>
<evidence type="ECO:0000259" key="8">
    <source>
        <dbReference type="PROSITE" id="PS51986"/>
    </source>
</evidence>
<evidence type="ECO:0000256" key="3">
    <source>
        <dbReference type="ARBA" id="ARBA00021364"/>
    </source>
</evidence>
<dbReference type="SUPFAM" id="SSF54368">
    <property type="entry name" value="Glutamine synthetase, N-terminal domain"/>
    <property type="match status" value="1"/>
</dbReference>
<keyword evidence="4" id="KW-0963">Cytoplasm</keyword>
<evidence type="ECO:0000313" key="10">
    <source>
        <dbReference type="EMBL" id="MCM8750338.1"/>
    </source>
</evidence>
<dbReference type="SUPFAM" id="SSF55931">
    <property type="entry name" value="Glutamine synthetase/guanido kinase"/>
    <property type="match status" value="1"/>
</dbReference>
<dbReference type="AlphaFoldDB" id="A0AA41WFW1"/>
<organism evidence="10 11">
    <name type="scientific">Thermalbibacter longus</name>
    <dbReference type="NCBI Taxonomy" id="2951981"/>
    <lineage>
        <taxon>Bacteria</taxon>
        <taxon>Pseudomonadati</taxon>
        <taxon>Thermomicrobiota</taxon>
        <taxon>Thermomicrobia</taxon>
        <taxon>Thermomicrobiales</taxon>
        <taxon>Thermomicrobiaceae</taxon>
        <taxon>Thermalbibacter</taxon>
    </lineage>
</organism>
<dbReference type="InterPro" id="IPR036651">
    <property type="entry name" value="Gln_synt_N_sf"/>
</dbReference>
<evidence type="ECO:0000256" key="1">
    <source>
        <dbReference type="ARBA" id="ARBA00004496"/>
    </source>
</evidence>
<feature type="domain" description="GS beta-grasp" evidence="8">
    <location>
        <begin position="13"/>
        <end position="105"/>
    </location>
</feature>